<feature type="domain" description="Rieske" evidence="6">
    <location>
        <begin position="10"/>
        <end position="111"/>
    </location>
</feature>
<keyword evidence="7" id="KW-0503">Monooxygenase</keyword>
<dbReference type="PROSITE" id="PS51296">
    <property type="entry name" value="RIESKE"/>
    <property type="match status" value="1"/>
</dbReference>
<evidence type="ECO:0000256" key="2">
    <source>
        <dbReference type="ARBA" id="ARBA00022723"/>
    </source>
</evidence>
<dbReference type="InterPro" id="IPR036922">
    <property type="entry name" value="Rieske_2Fe-2S_sf"/>
</dbReference>
<organism evidence="7 8">
    <name type="scientific">Paenalcaligenes hominis</name>
    <dbReference type="NCBI Taxonomy" id="643674"/>
    <lineage>
        <taxon>Bacteria</taxon>
        <taxon>Pseudomonadati</taxon>
        <taxon>Pseudomonadota</taxon>
        <taxon>Betaproteobacteria</taxon>
        <taxon>Burkholderiales</taxon>
        <taxon>Alcaligenaceae</taxon>
        <taxon>Paenalcaligenes</taxon>
    </lineage>
</organism>
<evidence type="ECO:0000256" key="5">
    <source>
        <dbReference type="ARBA" id="ARBA00023014"/>
    </source>
</evidence>
<keyword evidence="1" id="KW-0001">2Fe-2S</keyword>
<sequence>MTLMFLENAWYVAALSADVSRTPFAVKMVNHDVVLYRKQDGDVVALEDSCPHRRLPLSKGRVVDDTLECGYHGLRFDCSGACVEAPGTKHIPMAAVVRQYPAVEKYGMVWVWMGDSALANTADIIEIKEWDDPNWGVNRGDAMEVACNYLYITDNLLDPSHVTWVHQSSFGSSDLVGIPLEVTEADSGITVWRWLRDIEVAPFYKKFVKFSGNCDRKQQYEMRYPAHAVIRAVFTPAGTGSDEGEFHPDVFLMDSYNFLTPIDEKTTRYFWFQLRNFSPNDEAVSQIFNEDVRAAFNEDKEILEAVQIGMDEHGTKLHLAADKGSLLFRRRMSAKIEAENAANDA</sequence>
<name>A0ABX0WRS4_9BURK</name>
<evidence type="ECO:0000313" key="7">
    <source>
        <dbReference type="EMBL" id="NJB65470.1"/>
    </source>
</evidence>
<dbReference type="EC" id="1.14.13.82" evidence="7"/>
<dbReference type="Proteomes" id="UP000783934">
    <property type="component" value="Unassembled WGS sequence"/>
</dbReference>
<dbReference type="PANTHER" id="PTHR21266">
    <property type="entry name" value="IRON-SULFUR DOMAIN CONTAINING PROTEIN"/>
    <property type="match status" value="1"/>
</dbReference>
<reference evidence="7 8" key="1">
    <citation type="submission" date="2020-03" db="EMBL/GenBank/DDBJ databases">
        <title>Genomic Encyclopedia of Type Strains, Phase IV (KMG-IV): sequencing the most valuable type-strain genomes for metagenomic binning, comparative biology and taxonomic classification.</title>
        <authorList>
            <person name="Goeker M."/>
        </authorList>
    </citation>
    <scope>NUCLEOTIDE SEQUENCE [LARGE SCALE GENOMIC DNA]</scope>
    <source>
        <strain evidence="7 8">DSM 26613</strain>
    </source>
</reference>
<keyword evidence="3 7" id="KW-0560">Oxidoreductase</keyword>
<gene>
    <name evidence="7" type="ORF">GGR41_001719</name>
</gene>
<keyword evidence="2" id="KW-0479">Metal-binding</keyword>
<dbReference type="EMBL" id="JAATIZ010000003">
    <property type="protein sequence ID" value="NJB65470.1"/>
    <property type="molecule type" value="Genomic_DNA"/>
</dbReference>
<dbReference type="InterPro" id="IPR017941">
    <property type="entry name" value="Rieske_2Fe-2S"/>
</dbReference>
<dbReference type="Pfam" id="PF00355">
    <property type="entry name" value="Rieske"/>
    <property type="match status" value="1"/>
</dbReference>
<dbReference type="PANTHER" id="PTHR21266:SF60">
    <property type="entry name" value="3-KETOSTEROID-9-ALPHA-MONOOXYGENASE, OXYGENASE COMPONENT"/>
    <property type="match status" value="1"/>
</dbReference>
<dbReference type="CDD" id="cd08878">
    <property type="entry name" value="RHO_alpha_C_DMO-like"/>
    <property type="match status" value="1"/>
</dbReference>
<evidence type="ECO:0000313" key="8">
    <source>
        <dbReference type="Proteomes" id="UP000783934"/>
    </source>
</evidence>
<dbReference type="Gene3D" id="2.102.10.10">
    <property type="entry name" value="Rieske [2Fe-2S] iron-sulphur domain"/>
    <property type="match status" value="1"/>
</dbReference>
<dbReference type="GO" id="GO:0018489">
    <property type="term" value="F:vanillate monooxygenase activity"/>
    <property type="evidence" value="ECO:0007669"/>
    <property type="project" value="UniProtKB-EC"/>
</dbReference>
<dbReference type="Pfam" id="PF19112">
    <property type="entry name" value="VanA_C"/>
    <property type="match status" value="1"/>
</dbReference>
<dbReference type="InterPro" id="IPR050584">
    <property type="entry name" value="Cholesterol_7-desaturase"/>
</dbReference>
<evidence type="ECO:0000256" key="1">
    <source>
        <dbReference type="ARBA" id="ARBA00022714"/>
    </source>
</evidence>
<dbReference type="InterPro" id="IPR044043">
    <property type="entry name" value="VanA_C_cat"/>
</dbReference>
<evidence type="ECO:0000256" key="4">
    <source>
        <dbReference type="ARBA" id="ARBA00023004"/>
    </source>
</evidence>
<proteinExistence type="predicted"/>
<protein>
    <submittedName>
        <fullName evidence="7">Vanillate O-demethylase monooxygenase subunit</fullName>
        <ecNumber evidence="7">1.14.13.82</ecNumber>
    </submittedName>
</protein>
<accession>A0ABX0WRS4</accession>
<evidence type="ECO:0000259" key="6">
    <source>
        <dbReference type="PROSITE" id="PS51296"/>
    </source>
</evidence>
<keyword evidence="8" id="KW-1185">Reference proteome</keyword>
<evidence type="ECO:0000256" key="3">
    <source>
        <dbReference type="ARBA" id="ARBA00023002"/>
    </source>
</evidence>
<dbReference type="Gene3D" id="3.90.380.10">
    <property type="entry name" value="Naphthalene 1,2-dioxygenase Alpha Subunit, Chain A, domain 1"/>
    <property type="match status" value="1"/>
</dbReference>
<dbReference type="RefSeq" id="WP_244951453.1">
    <property type="nucleotide sequence ID" value="NZ_JAATIZ010000003.1"/>
</dbReference>
<keyword evidence="4" id="KW-0408">Iron</keyword>
<comment type="caution">
    <text evidence="7">The sequence shown here is derived from an EMBL/GenBank/DDBJ whole genome shotgun (WGS) entry which is preliminary data.</text>
</comment>
<dbReference type="SUPFAM" id="SSF55961">
    <property type="entry name" value="Bet v1-like"/>
    <property type="match status" value="1"/>
</dbReference>
<keyword evidence="5" id="KW-0411">Iron-sulfur</keyword>
<dbReference type="SUPFAM" id="SSF50022">
    <property type="entry name" value="ISP domain"/>
    <property type="match status" value="1"/>
</dbReference>